<reference evidence="1" key="1">
    <citation type="journal article" date="2020" name="Nat. Commun.">
        <title>Large-scale genome sequencing of mycorrhizal fungi provides insights into the early evolution of symbiotic traits.</title>
        <authorList>
            <person name="Miyauchi S."/>
            <person name="Kiss E."/>
            <person name="Kuo A."/>
            <person name="Drula E."/>
            <person name="Kohler A."/>
            <person name="Sanchez-Garcia M."/>
            <person name="Morin E."/>
            <person name="Andreopoulos B."/>
            <person name="Barry K.W."/>
            <person name="Bonito G."/>
            <person name="Buee M."/>
            <person name="Carver A."/>
            <person name="Chen C."/>
            <person name="Cichocki N."/>
            <person name="Clum A."/>
            <person name="Culley D."/>
            <person name="Crous P.W."/>
            <person name="Fauchery L."/>
            <person name="Girlanda M."/>
            <person name="Hayes R.D."/>
            <person name="Keri Z."/>
            <person name="LaButti K."/>
            <person name="Lipzen A."/>
            <person name="Lombard V."/>
            <person name="Magnuson J."/>
            <person name="Maillard F."/>
            <person name="Murat C."/>
            <person name="Nolan M."/>
            <person name="Ohm R.A."/>
            <person name="Pangilinan J."/>
            <person name="Pereira M.F."/>
            <person name="Perotto S."/>
            <person name="Peter M."/>
            <person name="Pfister S."/>
            <person name="Riley R."/>
            <person name="Sitrit Y."/>
            <person name="Stielow J.B."/>
            <person name="Szollosi G."/>
            <person name="Zifcakova L."/>
            <person name="Stursova M."/>
            <person name="Spatafora J.W."/>
            <person name="Tedersoo L."/>
            <person name="Vaario L.M."/>
            <person name="Yamada A."/>
            <person name="Yan M."/>
            <person name="Wang P."/>
            <person name="Xu J."/>
            <person name="Bruns T."/>
            <person name="Baldrian P."/>
            <person name="Vilgalys R."/>
            <person name="Dunand C."/>
            <person name="Henrissat B."/>
            <person name="Grigoriev I.V."/>
            <person name="Hibbett D."/>
            <person name="Nagy L.G."/>
            <person name="Martin F.M."/>
        </authorList>
    </citation>
    <scope>NUCLEOTIDE SEQUENCE</scope>
    <source>
        <strain evidence="1">UH-Tt-Lm1</strain>
    </source>
</reference>
<protein>
    <submittedName>
        <fullName evidence="1">Uncharacterized protein</fullName>
    </submittedName>
</protein>
<sequence length="295" mass="32346">MAGVQSPPGRVGPTMCTLGPALQASLDKTHPLIDRLAVKAVIMRGLGQAISMMGTSRRGILSLSKISAICSSSTEGLRYHLHGKHVQYSSVSPGEHRKYRLRRHLQPFLVYPYAQKYVINTLFSIFTAWPQSAPLTIMRISARILHIGGSRPGTGTAIRITQSPLKEWHAFATIPEQTRNEFSLIVSRARARTANIIDNPPTKLWIRSIPTNGALRNVPMSRGMVLVATGSGICPCVNTNFEGRILVRLLCTSPNVRVAFGDEFVDQILCYAPGTILCDTRKHGKPDLVKLALNS</sequence>
<dbReference type="OrthoDB" id="3142841at2759"/>
<reference evidence="1" key="2">
    <citation type="submission" date="2020-11" db="EMBL/GenBank/DDBJ databases">
        <authorList>
            <consortium name="DOE Joint Genome Institute"/>
            <person name="Kuo A."/>
            <person name="Miyauchi S."/>
            <person name="Kiss E."/>
            <person name="Drula E."/>
            <person name="Kohler A."/>
            <person name="Sanchez-Garcia M."/>
            <person name="Andreopoulos B."/>
            <person name="Barry K.W."/>
            <person name="Bonito G."/>
            <person name="Buee M."/>
            <person name="Carver A."/>
            <person name="Chen C."/>
            <person name="Cichocki N."/>
            <person name="Clum A."/>
            <person name="Culley D."/>
            <person name="Crous P.W."/>
            <person name="Fauchery L."/>
            <person name="Girlanda M."/>
            <person name="Hayes R."/>
            <person name="Keri Z."/>
            <person name="Labutti K."/>
            <person name="Lipzen A."/>
            <person name="Lombard V."/>
            <person name="Magnuson J."/>
            <person name="Maillard F."/>
            <person name="Morin E."/>
            <person name="Murat C."/>
            <person name="Nolan M."/>
            <person name="Ohm R."/>
            <person name="Pangilinan J."/>
            <person name="Pereira M."/>
            <person name="Perotto S."/>
            <person name="Peter M."/>
            <person name="Riley R."/>
            <person name="Sitrit Y."/>
            <person name="Stielow B."/>
            <person name="Szollosi G."/>
            <person name="Zifcakova L."/>
            <person name="Stursova M."/>
            <person name="Spatafora J.W."/>
            <person name="Tedersoo L."/>
            <person name="Vaario L.-M."/>
            <person name="Yamada A."/>
            <person name="Yan M."/>
            <person name="Wang P."/>
            <person name="Xu J."/>
            <person name="Bruns T."/>
            <person name="Baldrian P."/>
            <person name="Vilgalys R."/>
            <person name="Henrissat B."/>
            <person name="Grigoriev I.V."/>
            <person name="Hibbett D."/>
            <person name="Nagy L.G."/>
            <person name="Martin F.M."/>
        </authorList>
    </citation>
    <scope>NUCLEOTIDE SEQUENCE</scope>
    <source>
        <strain evidence="1">UH-Tt-Lm1</strain>
    </source>
</reference>
<dbReference type="PANTHER" id="PTHR33927">
    <property type="entry name" value="TRANSMEMBRANE PROTEIN"/>
    <property type="match status" value="1"/>
</dbReference>
<comment type="caution">
    <text evidence="1">The sequence shown here is derived from an EMBL/GenBank/DDBJ whole genome shotgun (WGS) entry which is preliminary data.</text>
</comment>
<dbReference type="EMBL" id="WIUZ02000004">
    <property type="protein sequence ID" value="KAF9788676.1"/>
    <property type="molecule type" value="Genomic_DNA"/>
</dbReference>
<evidence type="ECO:0000313" key="2">
    <source>
        <dbReference type="Proteomes" id="UP000736335"/>
    </source>
</evidence>
<dbReference type="Proteomes" id="UP000736335">
    <property type="component" value="Unassembled WGS sequence"/>
</dbReference>
<dbReference type="AlphaFoldDB" id="A0A9P6L9R5"/>
<name>A0A9P6L9R5_9AGAM</name>
<dbReference type="PANTHER" id="PTHR33927:SF5">
    <property type="entry name" value="ENZYME, PUTATIVE (AFU_ORTHOLOGUE AFUA_8G01222)-RELATED"/>
    <property type="match status" value="1"/>
</dbReference>
<evidence type="ECO:0000313" key="1">
    <source>
        <dbReference type="EMBL" id="KAF9788676.1"/>
    </source>
</evidence>
<keyword evidence="2" id="KW-1185">Reference proteome</keyword>
<organism evidence="1 2">
    <name type="scientific">Thelephora terrestris</name>
    <dbReference type="NCBI Taxonomy" id="56493"/>
    <lineage>
        <taxon>Eukaryota</taxon>
        <taxon>Fungi</taxon>
        <taxon>Dikarya</taxon>
        <taxon>Basidiomycota</taxon>
        <taxon>Agaricomycotina</taxon>
        <taxon>Agaricomycetes</taxon>
        <taxon>Thelephorales</taxon>
        <taxon>Thelephoraceae</taxon>
        <taxon>Thelephora</taxon>
    </lineage>
</organism>
<dbReference type="InterPro" id="IPR052979">
    <property type="entry name" value="Adenylate-forming_domain"/>
</dbReference>
<accession>A0A9P6L9R5</accession>
<gene>
    <name evidence="1" type="ORF">BJ322DRAFT_1183701</name>
</gene>
<proteinExistence type="predicted"/>